<dbReference type="OrthoDB" id="10373737at2759"/>
<reference evidence="1 2" key="1">
    <citation type="journal article" date="2013" name="Curr. Biol.">
        <title>The Genome of the Foraminiferan Reticulomyxa filosa.</title>
        <authorList>
            <person name="Glockner G."/>
            <person name="Hulsmann N."/>
            <person name="Schleicher M."/>
            <person name="Noegel A.A."/>
            <person name="Eichinger L."/>
            <person name="Gallinger C."/>
            <person name="Pawlowski J."/>
            <person name="Sierra R."/>
            <person name="Euteneuer U."/>
            <person name="Pillet L."/>
            <person name="Moustafa A."/>
            <person name="Platzer M."/>
            <person name="Groth M."/>
            <person name="Szafranski K."/>
            <person name="Schliwa M."/>
        </authorList>
    </citation>
    <scope>NUCLEOTIDE SEQUENCE [LARGE SCALE GENOMIC DNA]</scope>
</reference>
<dbReference type="AlphaFoldDB" id="X6MJI9"/>
<sequence>MNLDKSARGGLEALRAEYEWFAHCGNQVVPRKYRNKPLFIYFAADTAKAQSFAESVFGKHRVYFRPFVLKGSTLQGIIDAVVDLVTVSSFDTFISTPHSSYSEMSSLLGQPRRILTLTSTSTSNSFSFSFSFLSTVQTEYHWYSMPVNRPIVPMMTHTPWEIEKFNLYMLGRAIDIDLADPSARHFPLTAALRSKIPFRTHNICKLQVAASMGWIGVFDAFQHISCYNPLYHHPGSWFPLIGSS</sequence>
<dbReference type="Proteomes" id="UP000023152">
    <property type="component" value="Unassembled WGS sequence"/>
</dbReference>
<dbReference type="EMBL" id="ASPP01020264">
    <property type="protein sequence ID" value="ETO14014.1"/>
    <property type="molecule type" value="Genomic_DNA"/>
</dbReference>
<proteinExistence type="predicted"/>
<keyword evidence="2" id="KW-1185">Reference proteome</keyword>
<organism evidence="1 2">
    <name type="scientific">Reticulomyxa filosa</name>
    <dbReference type="NCBI Taxonomy" id="46433"/>
    <lineage>
        <taxon>Eukaryota</taxon>
        <taxon>Sar</taxon>
        <taxon>Rhizaria</taxon>
        <taxon>Retaria</taxon>
        <taxon>Foraminifera</taxon>
        <taxon>Monothalamids</taxon>
        <taxon>Reticulomyxidae</taxon>
        <taxon>Reticulomyxa</taxon>
    </lineage>
</organism>
<evidence type="ECO:0000313" key="1">
    <source>
        <dbReference type="EMBL" id="ETO14014.1"/>
    </source>
</evidence>
<name>X6MJI9_RETFI</name>
<evidence type="ECO:0000313" key="2">
    <source>
        <dbReference type="Proteomes" id="UP000023152"/>
    </source>
</evidence>
<protein>
    <submittedName>
        <fullName evidence="1">Uncharacterized protein</fullName>
    </submittedName>
</protein>
<gene>
    <name evidence="1" type="ORF">RFI_23353</name>
</gene>
<accession>X6MJI9</accession>
<comment type="caution">
    <text evidence="1">The sequence shown here is derived from an EMBL/GenBank/DDBJ whole genome shotgun (WGS) entry which is preliminary data.</text>
</comment>